<comment type="caution">
    <text evidence="2">The sequence shown here is derived from an EMBL/GenBank/DDBJ whole genome shotgun (WGS) entry which is preliminary data.</text>
</comment>
<dbReference type="Proteomes" id="UP000032702">
    <property type="component" value="Unassembled WGS sequence"/>
</dbReference>
<dbReference type="SUPFAM" id="SSF50998">
    <property type="entry name" value="Quinoprotein alcohol dehydrogenase-like"/>
    <property type="match status" value="1"/>
</dbReference>
<protein>
    <recommendedName>
        <fullName evidence="1">Pyrrolo-quinoline quinone repeat domain-containing protein</fullName>
    </recommendedName>
</protein>
<gene>
    <name evidence="2" type="ORF">STIAU_1532</name>
</gene>
<reference evidence="2 3" key="1">
    <citation type="submission" date="2006-04" db="EMBL/GenBank/DDBJ databases">
        <authorList>
            <person name="Nierman W.C."/>
        </authorList>
    </citation>
    <scope>NUCLEOTIDE SEQUENCE [LARGE SCALE GENOMIC DNA]</scope>
    <source>
        <strain evidence="2 3">DW4/3-1</strain>
    </source>
</reference>
<sequence length="388" mass="41723">MLCRTDAFLSLWLGRSDMEWARDAERDNSTGHESAEDVVATESGFSAVGHTHSRQPGVHHAWVLQFGAAPPPRWERAYGGKRALGTGVLGRAIASLQRGGLIIAGEEEVSVNRFRGWLLALSPEGDVLWERTPGHEGVNGFNAVSVLEDGSIVAGGDQDGEGWVVRMDPRGELLWSVKLPQLEHITALVALPAQRIAVMGTAEISTTGPGISRLVMLESDGWARWEKQLPAEGRGELDALTVLPDGGFVAAGRLGRPDSTDWSLWVIRVDPLGEILWEHVPEDPQVESGRAITAFPDGSVVVAGASWKNLLADQEAKVWRFSAEGSLLWQQSYGGDGYDAGEGIARLMDGTLVVVGSTSSKGAGKTDLWTFGLSPEGELLWEETFGSP</sequence>
<dbReference type="EMBL" id="AAMD01000003">
    <property type="protein sequence ID" value="EAU69802.1"/>
    <property type="molecule type" value="Genomic_DNA"/>
</dbReference>
<proteinExistence type="predicted"/>
<feature type="domain" description="Pyrrolo-quinoline quinone repeat" evidence="1">
    <location>
        <begin position="161"/>
        <end position="387"/>
    </location>
</feature>
<dbReference type="InterPro" id="IPR011047">
    <property type="entry name" value="Quinoprotein_ADH-like_sf"/>
</dbReference>
<dbReference type="Pfam" id="PF13360">
    <property type="entry name" value="PQQ_2"/>
    <property type="match status" value="1"/>
</dbReference>
<name>Q09DF3_STIAD</name>
<dbReference type="AlphaFoldDB" id="Q09DF3"/>
<dbReference type="Gene3D" id="2.80.10.50">
    <property type="match status" value="1"/>
</dbReference>
<dbReference type="InterPro" id="IPR002372">
    <property type="entry name" value="PQQ_rpt_dom"/>
</dbReference>
<accession>Q09DF3</accession>
<evidence type="ECO:0000259" key="1">
    <source>
        <dbReference type="Pfam" id="PF13360"/>
    </source>
</evidence>
<dbReference type="PANTHER" id="PTHR42754">
    <property type="entry name" value="ENDOGLUCANASE"/>
    <property type="match status" value="1"/>
</dbReference>
<evidence type="ECO:0000313" key="2">
    <source>
        <dbReference type="EMBL" id="EAU69802.1"/>
    </source>
</evidence>
<dbReference type="PANTHER" id="PTHR42754:SF1">
    <property type="entry name" value="LIPOPROTEIN"/>
    <property type="match status" value="1"/>
</dbReference>
<evidence type="ECO:0000313" key="3">
    <source>
        <dbReference type="Proteomes" id="UP000032702"/>
    </source>
</evidence>
<organism evidence="2 3">
    <name type="scientific">Stigmatella aurantiaca (strain DW4/3-1)</name>
    <dbReference type="NCBI Taxonomy" id="378806"/>
    <lineage>
        <taxon>Bacteria</taxon>
        <taxon>Pseudomonadati</taxon>
        <taxon>Myxococcota</taxon>
        <taxon>Myxococcia</taxon>
        <taxon>Myxococcales</taxon>
        <taxon>Cystobacterineae</taxon>
        <taxon>Archangiaceae</taxon>
        <taxon>Stigmatella</taxon>
    </lineage>
</organism>